<feature type="region of interest" description="Disordered" evidence="1">
    <location>
        <begin position="240"/>
        <end position="309"/>
    </location>
</feature>
<dbReference type="OrthoDB" id="10252009at2759"/>
<dbReference type="InterPro" id="IPR020422">
    <property type="entry name" value="TYR_PHOSPHATASE_DUAL_dom"/>
</dbReference>
<dbReference type="PANTHER" id="PTHR46653">
    <property type="entry name" value="SPECIFICITY PROTEIN PHOSPHATASE, PUTATIVE-RELATED"/>
    <property type="match status" value="1"/>
</dbReference>
<dbReference type="EMBL" id="CT868318">
    <property type="protein sequence ID" value="CAK78966.1"/>
    <property type="molecule type" value="Genomic_DNA"/>
</dbReference>
<dbReference type="PANTHER" id="PTHR46653:SF1">
    <property type="entry name" value="SPECIFICITY PROTEIN PHOSPHATASE, PUTATIVE-RELATED"/>
    <property type="match status" value="1"/>
</dbReference>
<dbReference type="RefSeq" id="XP_001446363.1">
    <property type="nucleotide sequence ID" value="XM_001446326.1"/>
</dbReference>
<evidence type="ECO:0000313" key="3">
    <source>
        <dbReference type="EMBL" id="CAK78966.1"/>
    </source>
</evidence>
<gene>
    <name evidence="3" type="ORF">GSPATT00002008001</name>
</gene>
<dbReference type="InterPro" id="IPR029021">
    <property type="entry name" value="Prot-tyrosine_phosphatase-like"/>
</dbReference>
<name>A0D7E9_PARTE</name>
<evidence type="ECO:0000256" key="1">
    <source>
        <dbReference type="SAM" id="MobiDB-lite"/>
    </source>
</evidence>
<evidence type="ECO:0000259" key="2">
    <source>
        <dbReference type="PROSITE" id="PS50054"/>
    </source>
</evidence>
<dbReference type="GeneID" id="5032148"/>
<dbReference type="STRING" id="5888.A0D7E9"/>
<keyword evidence="4" id="KW-1185">Reference proteome</keyword>
<dbReference type="Gene3D" id="3.90.190.10">
    <property type="entry name" value="Protein tyrosine phosphatase superfamily"/>
    <property type="match status" value="1"/>
</dbReference>
<feature type="region of interest" description="Disordered" evidence="1">
    <location>
        <begin position="343"/>
        <end position="407"/>
    </location>
</feature>
<dbReference type="eggNOG" id="KOG1716">
    <property type="taxonomic scope" value="Eukaryota"/>
</dbReference>
<dbReference type="AlphaFoldDB" id="A0D7E9"/>
<dbReference type="InParanoid" id="A0D7E9"/>
<feature type="compositionally biased region" description="Polar residues" evidence="1">
    <location>
        <begin position="367"/>
        <end position="407"/>
    </location>
</feature>
<dbReference type="KEGG" id="ptm:GSPATT00002008001"/>
<dbReference type="OMA" id="MNIQDQS"/>
<proteinExistence type="predicted"/>
<feature type="compositionally biased region" description="Polar residues" evidence="1">
    <location>
        <begin position="343"/>
        <end position="360"/>
    </location>
</feature>
<dbReference type="SUPFAM" id="SSF52799">
    <property type="entry name" value="(Phosphotyrosine protein) phosphatases II"/>
    <property type="match status" value="1"/>
</dbReference>
<dbReference type="Proteomes" id="UP000000600">
    <property type="component" value="Unassembled WGS sequence"/>
</dbReference>
<organism evidence="3 4">
    <name type="scientific">Paramecium tetraurelia</name>
    <dbReference type="NCBI Taxonomy" id="5888"/>
    <lineage>
        <taxon>Eukaryota</taxon>
        <taxon>Sar</taxon>
        <taxon>Alveolata</taxon>
        <taxon>Ciliophora</taxon>
        <taxon>Intramacronucleata</taxon>
        <taxon>Oligohymenophorea</taxon>
        <taxon>Peniculida</taxon>
        <taxon>Parameciidae</taxon>
        <taxon>Paramecium</taxon>
    </lineage>
</organism>
<feature type="compositionally biased region" description="Polar residues" evidence="1">
    <location>
        <begin position="240"/>
        <end position="259"/>
    </location>
</feature>
<protein>
    <recommendedName>
        <fullName evidence="2">Tyrosine-protein phosphatase domain-containing protein</fullName>
    </recommendedName>
</protein>
<dbReference type="SMART" id="SM00195">
    <property type="entry name" value="DSPc"/>
    <property type="match status" value="1"/>
</dbReference>
<dbReference type="CDD" id="cd14498">
    <property type="entry name" value="DSP"/>
    <property type="match status" value="1"/>
</dbReference>
<feature type="domain" description="Tyrosine-protein phosphatase" evidence="2">
    <location>
        <begin position="7"/>
        <end position="153"/>
    </location>
</feature>
<dbReference type="InterPro" id="IPR000340">
    <property type="entry name" value="Dual-sp_phosphatase_cat-dom"/>
</dbReference>
<dbReference type="Pfam" id="PF00782">
    <property type="entry name" value="DSPc"/>
    <property type="match status" value="1"/>
</dbReference>
<reference evidence="3 4" key="1">
    <citation type="journal article" date="2006" name="Nature">
        <title>Global trends of whole-genome duplications revealed by the ciliate Paramecium tetraurelia.</title>
        <authorList>
            <consortium name="Genoscope"/>
            <person name="Aury J.-M."/>
            <person name="Jaillon O."/>
            <person name="Duret L."/>
            <person name="Noel B."/>
            <person name="Jubin C."/>
            <person name="Porcel B.M."/>
            <person name="Segurens B."/>
            <person name="Daubin V."/>
            <person name="Anthouard V."/>
            <person name="Aiach N."/>
            <person name="Arnaiz O."/>
            <person name="Billaut A."/>
            <person name="Beisson J."/>
            <person name="Blanc I."/>
            <person name="Bouhouche K."/>
            <person name="Camara F."/>
            <person name="Duharcourt S."/>
            <person name="Guigo R."/>
            <person name="Gogendeau D."/>
            <person name="Katinka M."/>
            <person name="Keller A.-M."/>
            <person name="Kissmehl R."/>
            <person name="Klotz C."/>
            <person name="Koll F."/>
            <person name="Le Moue A."/>
            <person name="Lepere C."/>
            <person name="Malinsky S."/>
            <person name="Nowacki M."/>
            <person name="Nowak J.K."/>
            <person name="Plattner H."/>
            <person name="Poulain J."/>
            <person name="Ruiz F."/>
            <person name="Serrano V."/>
            <person name="Zagulski M."/>
            <person name="Dessen P."/>
            <person name="Betermier M."/>
            <person name="Weissenbach J."/>
            <person name="Scarpelli C."/>
            <person name="Schachter V."/>
            <person name="Sperling L."/>
            <person name="Meyer E."/>
            <person name="Cohen J."/>
            <person name="Wincker P."/>
        </authorList>
    </citation>
    <scope>NUCLEOTIDE SEQUENCE [LARGE SCALE GENOMIC DNA]</scope>
    <source>
        <strain evidence="3 4">Stock d4-2</strain>
    </source>
</reference>
<evidence type="ECO:0000313" key="4">
    <source>
        <dbReference type="Proteomes" id="UP000000600"/>
    </source>
</evidence>
<accession>A0D7E9</accession>
<dbReference type="HOGENOM" id="CLU_676986_0_0_1"/>
<feature type="compositionally biased region" description="Low complexity" evidence="1">
    <location>
        <begin position="260"/>
        <end position="298"/>
    </location>
</feature>
<sequence>MNYDYIGAIKIKDGLFLGDQFAAQDLEFIVTNKVSRIINCASKQIPNHWESIGIIYMSFPWMDNDQQIILQQDEIINNIMKFIDDALNNGESVIVLSIKGHNRSVATLCVYFMKKYRWTLYKTLQYMHNRRPDLEIRAHFFNQLLSVETRLQKQGYGAKTYNWDEIYTQGENDEILLRNTYLNSQAQGVAEFKDHDPKPKESKLKFAEKVSMYIPPYDKIVFSKAKSLPQDARPIIKMSGSSKQIDPSFQQQAQKSQSMNIQDQSNQQPQKDQQKSSLQQIQPQYPQRPQSQGAQQQRLTKSDSVKSGSVFDNNAACIQHLLYWIEPQRIQMNNFMDSRDQFLQKSQQQNGTRRPQTAPNQLKAPRVQTTPYKRNTSSGQRQEAGSQPNSQFKPMRQRAQSPNSTQNMEKNEALFVLILFAHQIKF</sequence>
<dbReference type="PROSITE" id="PS50054">
    <property type="entry name" value="TYR_PHOSPHATASE_DUAL"/>
    <property type="match status" value="1"/>
</dbReference>